<evidence type="ECO:0000259" key="1">
    <source>
        <dbReference type="PROSITE" id="PS50041"/>
    </source>
</evidence>
<dbReference type="EMBL" id="JTDY01000152">
    <property type="protein sequence ID" value="KOB78578.1"/>
    <property type="molecule type" value="Genomic_DNA"/>
</dbReference>
<dbReference type="SUPFAM" id="SSF56436">
    <property type="entry name" value="C-type lectin-like"/>
    <property type="match status" value="3"/>
</dbReference>
<gene>
    <name evidence="2" type="ORF">OBRU01_00870</name>
</gene>
<dbReference type="Gene3D" id="3.10.100.10">
    <property type="entry name" value="Mannose-Binding Protein A, subunit A"/>
    <property type="match status" value="3"/>
</dbReference>
<dbReference type="STRING" id="104452.A0A0L7LSY5"/>
<dbReference type="SMART" id="SM00034">
    <property type="entry name" value="CLECT"/>
    <property type="match status" value="2"/>
</dbReference>
<evidence type="ECO:0000313" key="3">
    <source>
        <dbReference type="Proteomes" id="UP000037510"/>
    </source>
</evidence>
<dbReference type="InterPro" id="IPR050111">
    <property type="entry name" value="C-type_lectin/snaclec_domain"/>
</dbReference>
<feature type="domain" description="C-type lectin" evidence="1">
    <location>
        <begin position="242"/>
        <end position="346"/>
    </location>
</feature>
<name>A0A0L7LSY5_OPEBR</name>
<proteinExistence type="predicted"/>
<organism evidence="2 3">
    <name type="scientific">Operophtera brumata</name>
    <name type="common">Winter moth</name>
    <name type="synonym">Phalaena brumata</name>
    <dbReference type="NCBI Taxonomy" id="104452"/>
    <lineage>
        <taxon>Eukaryota</taxon>
        <taxon>Metazoa</taxon>
        <taxon>Ecdysozoa</taxon>
        <taxon>Arthropoda</taxon>
        <taxon>Hexapoda</taxon>
        <taxon>Insecta</taxon>
        <taxon>Pterygota</taxon>
        <taxon>Neoptera</taxon>
        <taxon>Endopterygota</taxon>
        <taxon>Lepidoptera</taxon>
        <taxon>Glossata</taxon>
        <taxon>Ditrysia</taxon>
        <taxon>Geometroidea</taxon>
        <taxon>Geometridae</taxon>
        <taxon>Larentiinae</taxon>
        <taxon>Operophtera</taxon>
    </lineage>
</organism>
<dbReference type="CDD" id="cd00037">
    <property type="entry name" value="CLECT"/>
    <property type="match status" value="2"/>
</dbReference>
<dbReference type="PANTHER" id="PTHR22803">
    <property type="entry name" value="MANNOSE, PHOSPHOLIPASE, LECTIN RECEPTOR RELATED"/>
    <property type="match status" value="1"/>
</dbReference>
<feature type="non-terminal residue" evidence="2">
    <location>
        <position position="371"/>
    </location>
</feature>
<protein>
    <submittedName>
        <fullName evidence="2">Lectin 1 putative immunolectin</fullName>
    </submittedName>
</protein>
<accession>A0A0L7LSY5</accession>
<reference evidence="2 3" key="1">
    <citation type="journal article" date="2015" name="Genome Biol. Evol.">
        <title>The genome of winter moth (Operophtera brumata) provides a genomic perspective on sexual dimorphism and phenology.</title>
        <authorList>
            <person name="Derks M.F."/>
            <person name="Smit S."/>
            <person name="Salis L."/>
            <person name="Schijlen E."/>
            <person name="Bossers A."/>
            <person name="Mateman C."/>
            <person name="Pijl A.S."/>
            <person name="de Ridder D."/>
            <person name="Groenen M.A."/>
            <person name="Visser M.E."/>
            <person name="Megens H.J."/>
        </authorList>
    </citation>
    <scope>NUCLEOTIDE SEQUENCE [LARGE SCALE GENOMIC DNA]</scope>
    <source>
        <strain evidence="2">WM2013NL</strain>
        <tissue evidence="2">Head and thorax</tissue>
    </source>
</reference>
<dbReference type="InterPro" id="IPR016186">
    <property type="entry name" value="C-type_lectin-like/link_sf"/>
</dbReference>
<comment type="caution">
    <text evidence="2">The sequence shown here is derived from an EMBL/GenBank/DDBJ whole genome shotgun (WGS) entry which is preliminary data.</text>
</comment>
<dbReference type="PROSITE" id="PS50041">
    <property type="entry name" value="C_TYPE_LECTIN_2"/>
    <property type="match status" value="2"/>
</dbReference>
<dbReference type="Proteomes" id="UP000037510">
    <property type="component" value="Unassembled WGS sequence"/>
</dbReference>
<dbReference type="InterPro" id="IPR001304">
    <property type="entry name" value="C-type_lectin-like"/>
</dbReference>
<evidence type="ECO:0000313" key="2">
    <source>
        <dbReference type="EMBL" id="KOB78578.1"/>
    </source>
</evidence>
<feature type="domain" description="C-type lectin" evidence="1">
    <location>
        <begin position="86"/>
        <end position="215"/>
    </location>
</feature>
<sequence length="371" mass="41321">NSEFRPDYTFSEKGGGWLKLHSVPATWSDARILCHAEGVPLSKLPIYWASGEPNNFENSESCLAMVTSNNGTMRDVKCTKYNFNEKTGKCYKFHRHGLTWPRAHMTCMAEGAHLAVINSEEEFGVLRELFAKNPDNVIFSSNTIYAALGFSDPNDGGSWITIHGQTLKEAGFERWQSGEPNNASQPVGELCGVMYRGNGNFYDAPCYWPLAFICVSSYNFRFDYSYNKKAEGWLKLHEVPTTWNDAQFLCKAEASPLTNQLRDAIIEHVLQSQCSLQTIFTGVHSIYSKGVYSSVEGVPLSRMSIQWAPGQPDNFENSESCLVMLPGNNGTVGDVKCTDVFPFVCYKKRTQSLNTTLTLVLEAAINSTDGP</sequence>
<dbReference type="InterPro" id="IPR016187">
    <property type="entry name" value="CTDL_fold"/>
</dbReference>
<dbReference type="Pfam" id="PF00059">
    <property type="entry name" value="Lectin_C"/>
    <property type="match status" value="2"/>
</dbReference>
<feature type="non-terminal residue" evidence="2">
    <location>
        <position position="1"/>
    </location>
</feature>
<dbReference type="AlphaFoldDB" id="A0A0L7LSY5"/>
<keyword evidence="3" id="KW-1185">Reference proteome</keyword>